<dbReference type="InterPro" id="IPR050775">
    <property type="entry name" value="FAD-binding_Monooxygenases"/>
</dbReference>
<dbReference type="GO" id="GO:0050661">
    <property type="term" value="F:NADP binding"/>
    <property type="evidence" value="ECO:0007669"/>
    <property type="project" value="InterPro"/>
</dbReference>
<evidence type="ECO:0000256" key="4">
    <source>
        <dbReference type="ARBA" id="ARBA00022827"/>
    </source>
</evidence>
<dbReference type="SUPFAM" id="SSF51905">
    <property type="entry name" value="FAD/NAD(P)-binding domain"/>
    <property type="match status" value="1"/>
</dbReference>
<evidence type="ECO:0000256" key="1">
    <source>
        <dbReference type="ARBA" id="ARBA00001974"/>
    </source>
</evidence>
<keyword evidence="6" id="KW-0560">Oxidoreductase</keyword>
<dbReference type="AlphaFoldDB" id="A0A139H9Z3"/>
<dbReference type="Proteomes" id="UP000070133">
    <property type="component" value="Unassembled WGS sequence"/>
</dbReference>
<keyword evidence="3" id="KW-0285">Flavoprotein</keyword>
<evidence type="ECO:0000256" key="7">
    <source>
        <dbReference type="ARBA" id="ARBA00023033"/>
    </source>
</evidence>
<comment type="cofactor">
    <cofactor evidence="1">
        <name>FAD</name>
        <dbReference type="ChEBI" id="CHEBI:57692"/>
    </cofactor>
</comment>
<reference evidence="8 9" key="1">
    <citation type="submission" date="2015-07" db="EMBL/GenBank/DDBJ databases">
        <title>Comparative genomics of the Sigatoka disease complex on banana suggests a link between parallel evolutionary changes in Pseudocercospora fijiensis and Pseudocercospora eumusae and increased virulence on the banana host.</title>
        <authorList>
            <person name="Chang T.-C."/>
            <person name="Salvucci A."/>
            <person name="Crous P.W."/>
            <person name="Stergiopoulos I."/>
        </authorList>
    </citation>
    <scope>NUCLEOTIDE SEQUENCE [LARGE SCALE GENOMIC DNA]</scope>
    <source>
        <strain evidence="8 9">CBS 114824</strain>
    </source>
</reference>
<evidence type="ECO:0000256" key="3">
    <source>
        <dbReference type="ARBA" id="ARBA00022630"/>
    </source>
</evidence>
<evidence type="ECO:0000313" key="8">
    <source>
        <dbReference type="EMBL" id="KXS99272.1"/>
    </source>
</evidence>
<dbReference type="Gene3D" id="3.50.50.60">
    <property type="entry name" value="FAD/NAD(P)-binding domain"/>
    <property type="match status" value="2"/>
</dbReference>
<dbReference type="GO" id="GO:0004499">
    <property type="term" value="F:N,N-dimethylaniline monooxygenase activity"/>
    <property type="evidence" value="ECO:0007669"/>
    <property type="project" value="InterPro"/>
</dbReference>
<evidence type="ECO:0000256" key="6">
    <source>
        <dbReference type="ARBA" id="ARBA00023002"/>
    </source>
</evidence>
<keyword evidence="4" id="KW-0274">FAD</keyword>
<evidence type="ECO:0000313" key="9">
    <source>
        <dbReference type="Proteomes" id="UP000070133"/>
    </source>
</evidence>
<dbReference type="PANTHER" id="PTHR43098">
    <property type="entry name" value="L-ORNITHINE N(5)-MONOOXYGENASE-RELATED"/>
    <property type="match status" value="1"/>
</dbReference>
<evidence type="ECO:0000256" key="5">
    <source>
        <dbReference type="ARBA" id="ARBA00022857"/>
    </source>
</evidence>
<dbReference type="GO" id="GO:0050660">
    <property type="term" value="F:flavin adenine dinucleotide binding"/>
    <property type="evidence" value="ECO:0007669"/>
    <property type="project" value="InterPro"/>
</dbReference>
<dbReference type="InterPro" id="IPR036188">
    <property type="entry name" value="FAD/NAD-bd_sf"/>
</dbReference>
<dbReference type="InterPro" id="IPR020946">
    <property type="entry name" value="Flavin_mOase-like"/>
</dbReference>
<dbReference type="Pfam" id="PF00743">
    <property type="entry name" value="FMO-like"/>
    <property type="match status" value="1"/>
</dbReference>
<accession>A0A139H9Z3</accession>
<protein>
    <recommendedName>
        <fullName evidence="10">FAD/NAD(P)-binding domain-containing protein</fullName>
    </recommendedName>
</protein>
<evidence type="ECO:0008006" key="10">
    <source>
        <dbReference type="Google" id="ProtNLM"/>
    </source>
</evidence>
<dbReference type="PANTHER" id="PTHR43098:SF3">
    <property type="entry name" value="L-ORNITHINE N(5)-MONOOXYGENASE-RELATED"/>
    <property type="match status" value="1"/>
</dbReference>
<keyword evidence="7" id="KW-0503">Monooxygenase</keyword>
<keyword evidence="9" id="KW-1185">Reference proteome</keyword>
<sequence length="542" mass="61374">MGSAGPSNLGDLDVLVVGGGFCGVWQLHTLRNEGFKVVLVEAGAALGGIWYWNNYPGARVDCSVPTYQLTEPGPLQDFDWKQSFPGRDELMDYFKYVDQVWDLSKDVRYKSRVTSMKWDEKEKRWRVIINDGEAEVTAWNVVLCTGFASKRYTPAFKGLEMYKGEIHHTAVWPQEGVGLKDRNVAVIGTGASGVQAIQEVAKEAKHMTVYQRTPNTALPMHNPAPDNVKVRAEFPEVSAYMRKTFAGFDYDFTKTSVPPTQLPKEERLALYEKLYHSGGLHLWLAPYMEILFDEGLNEEVYQFWRSKTIPRINDPVRAEMLAPAKKIHPFGTKRISLEKDFFEIFNQENVELVDLRSNNIQEFTETGIRTADGKHRDFDLVILATGFDSQTGGIKQIDIQNEKGESMAQKWEHGTYTRFGMASHGFPNLFFTYGPQAPTAFATGPASAETQGGWIVEALKHMRECGMKSMETTKEAELEWRQHVNDVANKSLLPQADSWYFGANIPGKPREALNYLGGLPEYRRKLWDECARKGYVGFVLSK</sequence>
<comment type="similarity">
    <text evidence="2">Belongs to the FAD-binding monooxygenase family.</text>
</comment>
<gene>
    <name evidence="8" type="ORF">AC578_6195</name>
</gene>
<comment type="caution">
    <text evidence="8">The sequence shown here is derived from an EMBL/GenBank/DDBJ whole genome shotgun (WGS) entry which is preliminary data.</text>
</comment>
<proteinExistence type="inferred from homology"/>
<organism evidence="8 9">
    <name type="scientific">Pseudocercospora eumusae</name>
    <dbReference type="NCBI Taxonomy" id="321146"/>
    <lineage>
        <taxon>Eukaryota</taxon>
        <taxon>Fungi</taxon>
        <taxon>Dikarya</taxon>
        <taxon>Ascomycota</taxon>
        <taxon>Pezizomycotina</taxon>
        <taxon>Dothideomycetes</taxon>
        <taxon>Dothideomycetidae</taxon>
        <taxon>Mycosphaerellales</taxon>
        <taxon>Mycosphaerellaceae</taxon>
        <taxon>Pseudocercospora</taxon>
    </lineage>
</organism>
<evidence type="ECO:0000256" key="2">
    <source>
        <dbReference type="ARBA" id="ARBA00010139"/>
    </source>
</evidence>
<dbReference type="OrthoDB" id="66881at2759"/>
<name>A0A139H9Z3_9PEZI</name>
<keyword evidence="5" id="KW-0521">NADP</keyword>
<dbReference type="EMBL" id="LFZN01000095">
    <property type="protein sequence ID" value="KXS99272.1"/>
    <property type="molecule type" value="Genomic_DNA"/>
</dbReference>